<dbReference type="WBParaSite" id="ES5_v2.g15796.t1">
    <property type="protein sequence ID" value="ES5_v2.g15796.t1"/>
    <property type="gene ID" value="ES5_v2.g15796"/>
</dbReference>
<protein>
    <submittedName>
        <fullName evidence="2">Uncharacterized protein</fullName>
    </submittedName>
</protein>
<proteinExistence type="predicted"/>
<accession>A0AC34FEX3</accession>
<dbReference type="Proteomes" id="UP000887579">
    <property type="component" value="Unplaced"/>
</dbReference>
<name>A0AC34FEX3_9BILA</name>
<organism evidence="1 2">
    <name type="scientific">Panagrolaimus sp. ES5</name>
    <dbReference type="NCBI Taxonomy" id="591445"/>
    <lineage>
        <taxon>Eukaryota</taxon>
        <taxon>Metazoa</taxon>
        <taxon>Ecdysozoa</taxon>
        <taxon>Nematoda</taxon>
        <taxon>Chromadorea</taxon>
        <taxon>Rhabditida</taxon>
        <taxon>Tylenchina</taxon>
        <taxon>Panagrolaimomorpha</taxon>
        <taxon>Panagrolaimoidea</taxon>
        <taxon>Panagrolaimidae</taxon>
        <taxon>Panagrolaimus</taxon>
    </lineage>
</organism>
<evidence type="ECO:0000313" key="2">
    <source>
        <dbReference type="WBParaSite" id="ES5_v2.g15796.t1"/>
    </source>
</evidence>
<sequence length="528" mass="58042">MMKSEDELENEIKTSEKESSKSNSKPKSKKKKAHQQRKRKSSTTSRTSKASRKSRKSKSSISKPKKVHQVVKVRKIPHHPKQQQQQQRPVASSNAAAAEVSKKEKVATAADPEDTVRCCFVFGFFTQTALFVASCIAVVLTYSYMKNNSILDAFGYLAFAQFEFLMVMLFGICVSCCTWFSLFNCITLLLCELGCAVYITVMDLQEECHEFGCTCVQGDLLHRIIFIATCLIFGAIHAIMAASIPAALCVTPSNAKKTEVAAVKNVQQPVQPLRKRRQSVSTSRSRSRSRSVSSKRSANPRHVAKRVPVDRASTLSWSTLPSSKFLSTCPSDSSQKLSSFSTSSCPYSASIVANSQASNQQQPRQQQQQAAYPYYGYPGSDTVAVTFPSATSVHPPEYQSVTVRMPMYGYPPAGAPAYYPQQPAQVTYYPSHAAAAPQQQQHNQHVLVSFPSTSDTAPPPPQPPHHYYAASTKTAKCIPGKNESDSFYNFSQTSENLSVVLPNSFASRDSINGSQGIFIANTPSTNQK</sequence>
<reference evidence="2" key="1">
    <citation type="submission" date="2022-11" db="UniProtKB">
        <authorList>
            <consortium name="WormBaseParasite"/>
        </authorList>
    </citation>
    <scope>IDENTIFICATION</scope>
</reference>
<evidence type="ECO:0000313" key="1">
    <source>
        <dbReference type="Proteomes" id="UP000887579"/>
    </source>
</evidence>